<dbReference type="InterPro" id="IPR019734">
    <property type="entry name" value="TPR_rpt"/>
</dbReference>
<name>V5C1H4_9GAMM</name>
<dbReference type="STRING" id="1116472.MGMO_120c00150"/>
<dbReference type="eggNOG" id="COG5616">
    <property type="taxonomic scope" value="Bacteria"/>
</dbReference>
<evidence type="ECO:0000256" key="1">
    <source>
        <dbReference type="PROSITE-ProRule" id="PRU00339"/>
    </source>
</evidence>
<dbReference type="GO" id="GO:0030288">
    <property type="term" value="C:outer membrane-bounded periplasmic space"/>
    <property type="evidence" value="ECO:0007669"/>
    <property type="project" value="InterPro"/>
</dbReference>
<accession>V5C1H4</accession>
<dbReference type="InterPro" id="IPR011990">
    <property type="entry name" value="TPR-like_helical_dom_sf"/>
</dbReference>
<dbReference type="PROSITE" id="PS50005">
    <property type="entry name" value="TPR"/>
    <property type="match status" value="1"/>
</dbReference>
<dbReference type="Proteomes" id="UP000017842">
    <property type="component" value="Unassembled WGS sequence"/>
</dbReference>
<dbReference type="AlphaFoldDB" id="V5C1H4"/>
<feature type="repeat" description="TPR" evidence="1">
    <location>
        <begin position="238"/>
        <end position="271"/>
    </location>
</feature>
<sequence>MKNNFLIFAHKANLLLCFSALFFCHTVKAENIPGVAQIELCTGEIQISKLDKNSQAQGTLLPGDALQTTDNPNSRCRVAFPNGNFIDIGSATTVKFDKDQQITLMQGRLIAYAMPTLGQAGQAMEIHIGNGGLALAMGKVLVTMKDKPEIAVFNDLVSAVWHGRQGEKTLYPGNLVKVTSSSAVEITQASQAMEGQVSEQISPEIPAVNQATQAFKARDLQTATRLFTQIQQAFPYNAAAAYHLGLFELNAGHTSKAVQQWQKYATIDPEGAKKSGVTKQLTLMNSKSIQDEVTQAIANEKMLSGLAPEPNSIAVNPLINKGAEQYGPIGKGLTAFVITDLAKVPGLKVLEREKLQKLIDEIKLSQTGELVETSSRVRAGRIMRAEKLMIGDYLIGNSKEGQ</sequence>
<dbReference type="Gene3D" id="3.40.50.10610">
    <property type="entry name" value="ABC-type transport auxiliary lipoprotein component"/>
    <property type="match status" value="1"/>
</dbReference>
<comment type="caution">
    <text evidence="3">The sequence shown here is derived from an EMBL/GenBank/DDBJ whole genome shotgun (WGS) entry which is preliminary data.</text>
</comment>
<reference evidence="3 4" key="1">
    <citation type="journal article" date="2013" name="Genome Announc.">
        <title>Draft Genome Sequence of the Methanotrophic Gammaproteobacterium Methyloglobulus morosus DSM 22980 Strain KoM1.</title>
        <authorList>
            <person name="Poehlein A."/>
            <person name="Deutzmann J.S."/>
            <person name="Daniel R."/>
            <person name="Simeonova D.D."/>
        </authorList>
    </citation>
    <scope>NUCLEOTIDE SEQUENCE [LARGE SCALE GENOMIC DNA]</scope>
    <source>
        <strain evidence="3 4">KoM1</strain>
    </source>
</reference>
<feature type="chain" id="PRO_5004731971" evidence="2">
    <location>
        <begin position="30"/>
        <end position="402"/>
    </location>
</feature>
<dbReference type="InterPro" id="IPR005534">
    <property type="entry name" value="Curli_assmbl/transp-comp_CsgG"/>
</dbReference>
<proteinExistence type="predicted"/>
<dbReference type="Pfam" id="PF03783">
    <property type="entry name" value="CsgG"/>
    <property type="match status" value="1"/>
</dbReference>
<dbReference type="Gene3D" id="1.25.40.10">
    <property type="entry name" value="Tetratricopeptide repeat domain"/>
    <property type="match status" value="1"/>
</dbReference>
<keyword evidence="4" id="KW-1185">Reference proteome</keyword>
<organism evidence="3 4">
    <name type="scientific">Methyloglobulus morosus KoM1</name>
    <dbReference type="NCBI Taxonomy" id="1116472"/>
    <lineage>
        <taxon>Bacteria</taxon>
        <taxon>Pseudomonadati</taxon>
        <taxon>Pseudomonadota</taxon>
        <taxon>Gammaproteobacteria</taxon>
        <taxon>Methylococcales</taxon>
        <taxon>Methylococcaceae</taxon>
        <taxon>Methyloglobulus</taxon>
    </lineage>
</organism>
<feature type="signal peptide" evidence="2">
    <location>
        <begin position="1"/>
        <end position="29"/>
    </location>
</feature>
<dbReference type="OrthoDB" id="9813091at2"/>
<gene>
    <name evidence="3" type="ORF">MGMO_120c00150</name>
</gene>
<dbReference type="RefSeq" id="WP_023495785.1">
    <property type="nucleotide sequence ID" value="NZ_AYLO01000112.1"/>
</dbReference>
<keyword evidence="2" id="KW-0732">Signal</keyword>
<protein>
    <submittedName>
        <fullName evidence="3">Curli production assembly/transport component CsgG/tetratricopeptide repeat</fullName>
    </submittedName>
</protein>
<dbReference type="EMBL" id="AYLO01000112">
    <property type="protein sequence ID" value="ESS70628.1"/>
    <property type="molecule type" value="Genomic_DNA"/>
</dbReference>
<keyword evidence="1" id="KW-0802">TPR repeat</keyword>
<evidence type="ECO:0000256" key="2">
    <source>
        <dbReference type="SAM" id="SignalP"/>
    </source>
</evidence>
<evidence type="ECO:0000313" key="4">
    <source>
        <dbReference type="Proteomes" id="UP000017842"/>
    </source>
</evidence>
<evidence type="ECO:0000313" key="3">
    <source>
        <dbReference type="EMBL" id="ESS70628.1"/>
    </source>
</evidence>
<dbReference type="SUPFAM" id="SSF48452">
    <property type="entry name" value="TPR-like"/>
    <property type="match status" value="1"/>
</dbReference>